<evidence type="ECO:0000313" key="3">
    <source>
        <dbReference type="Proteomes" id="UP001179952"/>
    </source>
</evidence>
<sequence length="208" mass="22972">MRFATSSAAQEFLNTLKESLKDASETEYLANSYSFDHSSQSEHVASTNELQYRANDSNFPDLNPSHVPAMPSFNSNDEQQAPSQQPLCFNFNDEQQMLPQQPLLLNIEASSALPPSFTQLLDDSSIENRSAAETTRTTGANEVVHSSQVQQGIPVSSFQEITPQSKSVQMDDGTFKSQLALCMLDSSFHDMLLRIESVIDDLGGDLML</sequence>
<protein>
    <submittedName>
        <fullName evidence="2">Uncharacterized protein</fullName>
    </submittedName>
</protein>
<feature type="region of interest" description="Disordered" evidence="1">
    <location>
        <begin position="54"/>
        <end position="84"/>
    </location>
</feature>
<organism evidence="2 3">
    <name type="scientific">Acorus gramineus</name>
    <name type="common">Dwarf sweet flag</name>
    <dbReference type="NCBI Taxonomy" id="55184"/>
    <lineage>
        <taxon>Eukaryota</taxon>
        <taxon>Viridiplantae</taxon>
        <taxon>Streptophyta</taxon>
        <taxon>Embryophyta</taxon>
        <taxon>Tracheophyta</taxon>
        <taxon>Spermatophyta</taxon>
        <taxon>Magnoliopsida</taxon>
        <taxon>Liliopsida</taxon>
        <taxon>Acoraceae</taxon>
        <taxon>Acorus</taxon>
    </lineage>
</organism>
<gene>
    <name evidence="2" type="ORF">QJS04_geneDACA002755</name>
</gene>
<dbReference type="EMBL" id="JAUJYN010000001">
    <property type="protein sequence ID" value="KAK1281074.1"/>
    <property type="molecule type" value="Genomic_DNA"/>
</dbReference>
<name>A0AAV9BYQ6_ACOGR</name>
<accession>A0AAV9BYQ6</accession>
<evidence type="ECO:0000313" key="2">
    <source>
        <dbReference type="EMBL" id="KAK1281074.1"/>
    </source>
</evidence>
<dbReference type="AlphaFoldDB" id="A0AAV9BYQ6"/>
<evidence type="ECO:0000256" key="1">
    <source>
        <dbReference type="SAM" id="MobiDB-lite"/>
    </source>
</evidence>
<dbReference type="Proteomes" id="UP001179952">
    <property type="component" value="Unassembled WGS sequence"/>
</dbReference>
<reference evidence="2" key="2">
    <citation type="submission" date="2023-06" db="EMBL/GenBank/DDBJ databases">
        <authorList>
            <person name="Ma L."/>
            <person name="Liu K.-W."/>
            <person name="Li Z."/>
            <person name="Hsiao Y.-Y."/>
            <person name="Qi Y."/>
            <person name="Fu T."/>
            <person name="Tang G."/>
            <person name="Zhang D."/>
            <person name="Sun W.-H."/>
            <person name="Liu D.-K."/>
            <person name="Li Y."/>
            <person name="Chen G.-Z."/>
            <person name="Liu X.-D."/>
            <person name="Liao X.-Y."/>
            <person name="Jiang Y.-T."/>
            <person name="Yu X."/>
            <person name="Hao Y."/>
            <person name="Huang J."/>
            <person name="Zhao X.-W."/>
            <person name="Ke S."/>
            <person name="Chen Y.-Y."/>
            <person name="Wu W.-L."/>
            <person name="Hsu J.-L."/>
            <person name="Lin Y.-F."/>
            <person name="Huang M.-D."/>
            <person name="Li C.-Y."/>
            <person name="Huang L."/>
            <person name="Wang Z.-W."/>
            <person name="Zhao X."/>
            <person name="Zhong W.-Y."/>
            <person name="Peng D.-H."/>
            <person name="Ahmad S."/>
            <person name="Lan S."/>
            <person name="Zhang J.-S."/>
            <person name="Tsai W.-C."/>
            <person name="Van De Peer Y."/>
            <person name="Liu Z.-J."/>
        </authorList>
    </citation>
    <scope>NUCLEOTIDE SEQUENCE</scope>
    <source>
        <strain evidence="2">SCP</strain>
        <tissue evidence="2">Leaves</tissue>
    </source>
</reference>
<proteinExistence type="predicted"/>
<comment type="caution">
    <text evidence="2">The sequence shown here is derived from an EMBL/GenBank/DDBJ whole genome shotgun (WGS) entry which is preliminary data.</text>
</comment>
<reference evidence="2" key="1">
    <citation type="journal article" date="2023" name="Nat. Commun.">
        <title>Diploid and tetraploid genomes of Acorus and the evolution of monocots.</title>
        <authorList>
            <person name="Ma L."/>
            <person name="Liu K.W."/>
            <person name="Li Z."/>
            <person name="Hsiao Y.Y."/>
            <person name="Qi Y."/>
            <person name="Fu T."/>
            <person name="Tang G.D."/>
            <person name="Zhang D."/>
            <person name="Sun W.H."/>
            <person name="Liu D.K."/>
            <person name="Li Y."/>
            <person name="Chen G.Z."/>
            <person name="Liu X.D."/>
            <person name="Liao X.Y."/>
            <person name="Jiang Y.T."/>
            <person name="Yu X."/>
            <person name="Hao Y."/>
            <person name="Huang J."/>
            <person name="Zhao X.W."/>
            <person name="Ke S."/>
            <person name="Chen Y.Y."/>
            <person name="Wu W.L."/>
            <person name="Hsu J.L."/>
            <person name="Lin Y.F."/>
            <person name="Huang M.D."/>
            <person name="Li C.Y."/>
            <person name="Huang L."/>
            <person name="Wang Z.W."/>
            <person name="Zhao X."/>
            <person name="Zhong W.Y."/>
            <person name="Peng D.H."/>
            <person name="Ahmad S."/>
            <person name="Lan S."/>
            <person name="Zhang J.S."/>
            <person name="Tsai W.C."/>
            <person name="Van de Peer Y."/>
            <person name="Liu Z.J."/>
        </authorList>
    </citation>
    <scope>NUCLEOTIDE SEQUENCE</scope>
    <source>
        <strain evidence="2">SCP</strain>
    </source>
</reference>
<feature type="compositionally biased region" description="Polar residues" evidence="1">
    <location>
        <begin position="72"/>
        <end position="84"/>
    </location>
</feature>
<keyword evidence="3" id="KW-1185">Reference proteome</keyword>